<protein>
    <submittedName>
        <fullName evidence="1">Uncharacterized protein</fullName>
    </submittedName>
</protein>
<evidence type="ECO:0000313" key="1">
    <source>
        <dbReference type="EMBL" id="KAF7285441.1"/>
    </source>
</evidence>
<reference evidence="1" key="1">
    <citation type="submission" date="2020-08" db="EMBL/GenBank/DDBJ databases">
        <title>Genome sequencing and assembly of the red palm weevil Rhynchophorus ferrugineus.</title>
        <authorList>
            <person name="Dias G.B."/>
            <person name="Bergman C.M."/>
            <person name="Manee M."/>
        </authorList>
    </citation>
    <scope>NUCLEOTIDE SEQUENCE</scope>
    <source>
        <strain evidence="1">AA-2017</strain>
        <tissue evidence="1">Whole larva</tissue>
    </source>
</reference>
<sequence length="96" mass="10873">MNAIKLNRMQSDQQVTVPQMLPLAMAAIPVREQQRRVEVARRKSRTFSIIFKSSSICGHANRPSEIGRPRNSTSKPTISDGGGAKFVVFYWTFMIF</sequence>
<dbReference type="AlphaFoldDB" id="A0A834ISV0"/>
<evidence type="ECO:0000313" key="2">
    <source>
        <dbReference type="Proteomes" id="UP000625711"/>
    </source>
</evidence>
<dbReference type="EMBL" id="JAACXV010000054">
    <property type="protein sequence ID" value="KAF7285441.1"/>
    <property type="molecule type" value="Genomic_DNA"/>
</dbReference>
<gene>
    <name evidence="1" type="ORF">GWI33_010614</name>
</gene>
<keyword evidence="2" id="KW-1185">Reference proteome</keyword>
<proteinExistence type="predicted"/>
<comment type="caution">
    <text evidence="1">The sequence shown here is derived from an EMBL/GenBank/DDBJ whole genome shotgun (WGS) entry which is preliminary data.</text>
</comment>
<accession>A0A834ISV0</accession>
<name>A0A834ISV0_RHYFE</name>
<dbReference type="Proteomes" id="UP000625711">
    <property type="component" value="Unassembled WGS sequence"/>
</dbReference>
<organism evidence="1 2">
    <name type="scientific">Rhynchophorus ferrugineus</name>
    <name type="common">Red palm weevil</name>
    <name type="synonym">Curculio ferrugineus</name>
    <dbReference type="NCBI Taxonomy" id="354439"/>
    <lineage>
        <taxon>Eukaryota</taxon>
        <taxon>Metazoa</taxon>
        <taxon>Ecdysozoa</taxon>
        <taxon>Arthropoda</taxon>
        <taxon>Hexapoda</taxon>
        <taxon>Insecta</taxon>
        <taxon>Pterygota</taxon>
        <taxon>Neoptera</taxon>
        <taxon>Endopterygota</taxon>
        <taxon>Coleoptera</taxon>
        <taxon>Polyphaga</taxon>
        <taxon>Cucujiformia</taxon>
        <taxon>Curculionidae</taxon>
        <taxon>Dryophthorinae</taxon>
        <taxon>Rhynchophorus</taxon>
    </lineage>
</organism>